<feature type="domain" description="Retrovirus-related Pol polyprotein from transposon TNT 1-94-like beta-barrel" evidence="1">
    <location>
        <begin position="199"/>
        <end position="267"/>
    </location>
</feature>
<gene>
    <name evidence="2" type="ORF">Tci_021874</name>
</gene>
<dbReference type="EMBL" id="BKCJ010002633">
    <property type="protein sequence ID" value="GEU49896.1"/>
    <property type="molecule type" value="Genomic_DNA"/>
</dbReference>
<reference evidence="2" key="1">
    <citation type="journal article" date="2019" name="Sci. Rep.">
        <title>Draft genome of Tanacetum cinerariifolium, the natural source of mosquito coil.</title>
        <authorList>
            <person name="Yamashiro T."/>
            <person name="Shiraishi A."/>
            <person name="Satake H."/>
            <person name="Nakayama K."/>
        </authorList>
    </citation>
    <scope>NUCLEOTIDE SEQUENCE</scope>
</reference>
<evidence type="ECO:0000259" key="1">
    <source>
        <dbReference type="Pfam" id="PF22936"/>
    </source>
</evidence>
<dbReference type="AlphaFoldDB" id="A0A6L2KKK8"/>
<dbReference type="Pfam" id="PF22936">
    <property type="entry name" value="Pol_BBD"/>
    <property type="match status" value="1"/>
</dbReference>
<proteinExistence type="predicted"/>
<dbReference type="InterPro" id="IPR054722">
    <property type="entry name" value="PolX-like_BBD"/>
</dbReference>
<accession>A0A6L2KKK8</accession>
<name>A0A6L2KKK8_TANCI</name>
<organism evidence="2">
    <name type="scientific">Tanacetum cinerariifolium</name>
    <name type="common">Dalmatian daisy</name>
    <name type="synonym">Chrysanthemum cinerariifolium</name>
    <dbReference type="NCBI Taxonomy" id="118510"/>
    <lineage>
        <taxon>Eukaryota</taxon>
        <taxon>Viridiplantae</taxon>
        <taxon>Streptophyta</taxon>
        <taxon>Embryophyta</taxon>
        <taxon>Tracheophyta</taxon>
        <taxon>Spermatophyta</taxon>
        <taxon>Magnoliopsida</taxon>
        <taxon>eudicotyledons</taxon>
        <taxon>Gunneridae</taxon>
        <taxon>Pentapetalae</taxon>
        <taxon>asterids</taxon>
        <taxon>campanulids</taxon>
        <taxon>Asterales</taxon>
        <taxon>Asteraceae</taxon>
        <taxon>Asteroideae</taxon>
        <taxon>Anthemideae</taxon>
        <taxon>Anthemidinae</taxon>
        <taxon>Tanacetum</taxon>
    </lineage>
</organism>
<comment type="caution">
    <text evidence="2">The sequence shown here is derived from an EMBL/GenBank/DDBJ whole genome shotgun (WGS) entry which is preliminary data.</text>
</comment>
<evidence type="ECO:0000313" key="2">
    <source>
        <dbReference type="EMBL" id="GEU49896.1"/>
    </source>
</evidence>
<sequence>MAKQKREYMIYDELNKFTSEPKESTHSYDLRFAKLINDINMIPMSMIPMQINTKFVNHLQPEWSRFVTTAKQARNIHRNNQASGARVINAVQNIGANQPMLQAIANFKAGHVDAYDSDCDDEATANVIFMANFSHISSLNDDTIVPRYDSDTLSEVRHYDTYHDFDVLNSNIQELGYMETSASTLEVRLSRSNLEIGLWYLDSGCSKHMTGHRDKLINFVSKFIRTVQFANDHFAAIMGYGDLQMGNILISRIYYVKGLGHNLFFVGYDEVFFNLSTFQSLKDEILVMEPSSLSLKLRYHQ</sequence>
<protein>
    <submittedName>
        <fullName evidence="2">Copia-type polyprotein</fullName>
    </submittedName>
</protein>